<comment type="caution">
    <text evidence="2">The sequence shown here is derived from an EMBL/GenBank/DDBJ whole genome shotgun (WGS) entry which is preliminary data.</text>
</comment>
<reference evidence="2" key="1">
    <citation type="submission" date="2019-11" db="EMBL/GenBank/DDBJ databases">
        <title>Microbial mats filling the niche in hypersaline microbial mats.</title>
        <authorList>
            <person name="Wong H.L."/>
            <person name="Macleod F.I."/>
            <person name="White R.A. III"/>
            <person name="Burns B.P."/>
        </authorList>
    </citation>
    <scope>NUCLEOTIDE SEQUENCE</scope>
    <source>
        <strain evidence="2">Rbin_158</strain>
    </source>
</reference>
<dbReference type="Proteomes" id="UP000649604">
    <property type="component" value="Unassembled WGS sequence"/>
</dbReference>
<keyword evidence="1" id="KW-0472">Membrane</keyword>
<dbReference type="AlphaFoldDB" id="A0A9D5JUK2"/>
<evidence type="ECO:0000313" key="2">
    <source>
        <dbReference type="EMBL" id="MBD3324408.1"/>
    </source>
</evidence>
<gene>
    <name evidence="2" type="ORF">GF339_07465</name>
</gene>
<dbReference type="EMBL" id="WJJP01000232">
    <property type="protein sequence ID" value="MBD3324408.1"/>
    <property type="molecule type" value="Genomic_DNA"/>
</dbReference>
<accession>A0A9D5JUK2</accession>
<evidence type="ECO:0000313" key="3">
    <source>
        <dbReference type="Proteomes" id="UP000649604"/>
    </source>
</evidence>
<proteinExistence type="predicted"/>
<protein>
    <submittedName>
        <fullName evidence="2">ABC transporter permease</fullName>
    </submittedName>
</protein>
<feature type="transmembrane region" description="Helical" evidence="1">
    <location>
        <begin position="20"/>
        <end position="39"/>
    </location>
</feature>
<feature type="non-terminal residue" evidence="2">
    <location>
        <position position="54"/>
    </location>
</feature>
<evidence type="ECO:0000256" key="1">
    <source>
        <dbReference type="SAM" id="Phobius"/>
    </source>
</evidence>
<keyword evidence="1" id="KW-1133">Transmembrane helix</keyword>
<sequence length="54" mass="5968">MANSTLKTLIGSHFRTYAIALVYVAIIVIFMITAPAAFLKPQIYMAFLSTVPFT</sequence>
<name>A0A9D5JUK2_9BACT</name>
<keyword evidence="1" id="KW-0812">Transmembrane</keyword>
<organism evidence="2 3">
    <name type="scientific">candidate division KSB3 bacterium</name>
    <dbReference type="NCBI Taxonomy" id="2044937"/>
    <lineage>
        <taxon>Bacteria</taxon>
        <taxon>candidate division KSB3</taxon>
    </lineage>
</organism>